<evidence type="ECO:0000313" key="1">
    <source>
        <dbReference type="Ensembl" id="ENSKMAP00000013530.1"/>
    </source>
</evidence>
<evidence type="ECO:0000313" key="2">
    <source>
        <dbReference type="Proteomes" id="UP000264800"/>
    </source>
</evidence>
<dbReference type="AlphaFoldDB" id="A0A3Q3ABX6"/>
<accession>A0A3Q3ABX6</accession>
<keyword evidence="2" id="KW-1185">Reference proteome</keyword>
<dbReference type="Ensembl" id="ENSKMAT00000013737.1">
    <property type="protein sequence ID" value="ENSKMAP00000013530.1"/>
    <property type="gene ID" value="ENSKMAG00000010155.1"/>
</dbReference>
<dbReference type="GeneTree" id="ENSGT00940000177022"/>
<evidence type="ECO:0008006" key="3">
    <source>
        <dbReference type="Google" id="ProtNLM"/>
    </source>
</evidence>
<dbReference type="Proteomes" id="UP000264800">
    <property type="component" value="Unplaced"/>
</dbReference>
<reference evidence="1" key="2">
    <citation type="submission" date="2025-09" db="UniProtKB">
        <authorList>
            <consortium name="Ensembl"/>
        </authorList>
    </citation>
    <scope>IDENTIFICATION</scope>
</reference>
<proteinExistence type="predicted"/>
<organism evidence="1 2">
    <name type="scientific">Kryptolebias marmoratus</name>
    <name type="common">Mangrove killifish</name>
    <name type="synonym">Rivulus marmoratus</name>
    <dbReference type="NCBI Taxonomy" id="37003"/>
    <lineage>
        <taxon>Eukaryota</taxon>
        <taxon>Metazoa</taxon>
        <taxon>Chordata</taxon>
        <taxon>Craniata</taxon>
        <taxon>Vertebrata</taxon>
        <taxon>Euteleostomi</taxon>
        <taxon>Actinopterygii</taxon>
        <taxon>Neopterygii</taxon>
        <taxon>Teleostei</taxon>
        <taxon>Neoteleostei</taxon>
        <taxon>Acanthomorphata</taxon>
        <taxon>Ovalentaria</taxon>
        <taxon>Atherinomorphae</taxon>
        <taxon>Cyprinodontiformes</taxon>
        <taxon>Rivulidae</taxon>
        <taxon>Kryptolebias</taxon>
    </lineage>
</organism>
<sequence length="130" mass="15062">TDRDLERYPLFFKVKDYRTNWFSTSLGVKQGHVLSPTLFALCINDLVTVNEHDLQKLLSIVYCWCNKMRLMINCDKTEVIHFNKLSHTLTTFTFCLEVGFKNALSRGVESEVNPECRLIIKKTTNLLTKG</sequence>
<protein>
    <recommendedName>
        <fullName evidence="3">Reverse transcriptase domain-containing protein</fullName>
    </recommendedName>
</protein>
<name>A0A3Q3ABX6_KRYMA</name>
<reference evidence="1" key="1">
    <citation type="submission" date="2025-08" db="UniProtKB">
        <authorList>
            <consortium name="Ensembl"/>
        </authorList>
    </citation>
    <scope>IDENTIFICATION</scope>
</reference>